<dbReference type="EMBL" id="QGNA01000002">
    <property type="protein sequence ID" value="PWS37097.1"/>
    <property type="molecule type" value="Genomic_DNA"/>
</dbReference>
<feature type="transmembrane region" description="Helical" evidence="6">
    <location>
        <begin position="371"/>
        <end position="389"/>
    </location>
</feature>
<feature type="transmembrane region" description="Helical" evidence="6">
    <location>
        <begin position="76"/>
        <end position="95"/>
    </location>
</feature>
<dbReference type="InterPro" id="IPR036259">
    <property type="entry name" value="MFS_trans_sf"/>
</dbReference>
<evidence type="ECO:0000256" key="4">
    <source>
        <dbReference type="ARBA" id="ARBA00022989"/>
    </source>
</evidence>
<protein>
    <recommendedName>
        <fullName evidence="7">Major facilitator superfamily (MFS) profile domain-containing protein</fullName>
    </recommendedName>
</protein>
<dbReference type="Gene3D" id="1.20.1250.20">
    <property type="entry name" value="MFS general substrate transporter like domains"/>
    <property type="match status" value="1"/>
</dbReference>
<evidence type="ECO:0000313" key="8">
    <source>
        <dbReference type="EMBL" id="PWS37097.1"/>
    </source>
</evidence>
<keyword evidence="5 6" id="KW-0472">Membrane</keyword>
<dbReference type="GO" id="GO:0022857">
    <property type="term" value="F:transmembrane transporter activity"/>
    <property type="evidence" value="ECO:0007669"/>
    <property type="project" value="InterPro"/>
</dbReference>
<evidence type="ECO:0000256" key="2">
    <source>
        <dbReference type="ARBA" id="ARBA00022475"/>
    </source>
</evidence>
<feature type="transmembrane region" description="Helical" evidence="6">
    <location>
        <begin position="101"/>
        <end position="126"/>
    </location>
</feature>
<evidence type="ECO:0000313" key="9">
    <source>
        <dbReference type="Proteomes" id="UP000245765"/>
    </source>
</evidence>
<keyword evidence="4 6" id="KW-1133">Transmembrane helix</keyword>
<dbReference type="PANTHER" id="PTHR43124">
    <property type="entry name" value="PURINE EFFLUX PUMP PBUE"/>
    <property type="match status" value="1"/>
</dbReference>
<evidence type="ECO:0000259" key="7">
    <source>
        <dbReference type="PROSITE" id="PS50850"/>
    </source>
</evidence>
<feature type="transmembrane region" description="Helical" evidence="6">
    <location>
        <begin position="304"/>
        <end position="325"/>
    </location>
</feature>
<keyword evidence="3 6" id="KW-0812">Transmembrane</keyword>
<dbReference type="InterPro" id="IPR050189">
    <property type="entry name" value="MFS_Efflux_Transporters"/>
</dbReference>
<feature type="transmembrane region" description="Helical" evidence="6">
    <location>
        <begin position="40"/>
        <end position="69"/>
    </location>
</feature>
<evidence type="ECO:0000256" key="1">
    <source>
        <dbReference type="ARBA" id="ARBA00004651"/>
    </source>
</evidence>
<feature type="transmembrane region" description="Helical" evidence="6">
    <location>
        <begin position="133"/>
        <end position="156"/>
    </location>
</feature>
<dbReference type="AlphaFoldDB" id="A0A317FGC6"/>
<dbReference type="PANTHER" id="PTHR43124:SF3">
    <property type="entry name" value="CHLORAMPHENICOL EFFLUX PUMP RV0191"/>
    <property type="match status" value="1"/>
</dbReference>
<feature type="transmembrane region" description="Helical" evidence="6">
    <location>
        <begin position="277"/>
        <end position="298"/>
    </location>
</feature>
<dbReference type="RefSeq" id="WP_109870207.1">
    <property type="nucleotide sequence ID" value="NZ_QGNA01000002.1"/>
</dbReference>
<gene>
    <name evidence="8" type="ORF">DFH01_09490</name>
</gene>
<feature type="domain" description="Major facilitator superfamily (MFS) profile" evidence="7">
    <location>
        <begin position="10"/>
        <end position="391"/>
    </location>
</feature>
<feature type="transmembrane region" description="Helical" evidence="6">
    <location>
        <begin position="162"/>
        <end position="183"/>
    </location>
</feature>
<evidence type="ECO:0000256" key="3">
    <source>
        <dbReference type="ARBA" id="ARBA00022692"/>
    </source>
</evidence>
<proteinExistence type="predicted"/>
<dbReference type="SUPFAM" id="SSF103473">
    <property type="entry name" value="MFS general substrate transporter"/>
    <property type="match status" value="1"/>
</dbReference>
<sequence>MSPERSRWPAIGAVVLAGLAAAAQIGKVPAAMTTIAAEFALSLATAALVVSLGALLAGLGGLAIGLAVARLGVRRGLLAGLSLGVAAAAIAPLAPSEHLLFAVRILEGAGFLLIVVSGPSLVATLAAPAERSFAMGIWGCFMPGGIALGLATAPIVEFAGWRVAWMVSALLMAVALVFCWRLVPSLPQPAAAGPRPPLRSLLRDLVAAGRPLRVAGAFASYSVLYFGVAAFLPAYLESLGTGTGLAGGAGALAAVANLSGNLAAAALMRRGVAPERLVTFGALAMGALAAAVFVTPMSLAATGLALLASAVGGLVPAACFALLPASVPRAELVSPAVGMTIQGNNLMQLLAPPLLGALAGIAWGFLALPLLLAGLLAATMGWVLAADGLRRVPPST</sequence>
<organism evidence="8 9">
    <name type="scientific">Falsiroseomonas bella</name>
    <dbReference type="NCBI Taxonomy" id="2184016"/>
    <lineage>
        <taxon>Bacteria</taxon>
        <taxon>Pseudomonadati</taxon>
        <taxon>Pseudomonadota</taxon>
        <taxon>Alphaproteobacteria</taxon>
        <taxon>Acetobacterales</taxon>
        <taxon>Roseomonadaceae</taxon>
        <taxon>Falsiroseomonas</taxon>
    </lineage>
</organism>
<evidence type="ECO:0000256" key="5">
    <source>
        <dbReference type="ARBA" id="ARBA00023136"/>
    </source>
</evidence>
<dbReference type="GO" id="GO:0005886">
    <property type="term" value="C:plasma membrane"/>
    <property type="evidence" value="ECO:0007669"/>
    <property type="project" value="UniProtKB-SubCell"/>
</dbReference>
<reference evidence="9" key="1">
    <citation type="submission" date="2018-05" db="EMBL/GenBank/DDBJ databases">
        <authorList>
            <person name="Du Z."/>
            <person name="Wang X."/>
        </authorList>
    </citation>
    <scope>NUCLEOTIDE SEQUENCE [LARGE SCALE GENOMIC DNA]</scope>
    <source>
        <strain evidence="9">CQN31</strain>
    </source>
</reference>
<feature type="transmembrane region" description="Helical" evidence="6">
    <location>
        <begin position="212"/>
        <end position="232"/>
    </location>
</feature>
<name>A0A317FGC6_9PROT</name>
<comment type="caution">
    <text evidence="8">The sequence shown here is derived from an EMBL/GenBank/DDBJ whole genome shotgun (WGS) entry which is preliminary data.</text>
</comment>
<comment type="subcellular location">
    <subcellularLocation>
        <location evidence="1">Cell membrane</location>
        <topology evidence="1">Multi-pass membrane protein</topology>
    </subcellularLocation>
</comment>
<dbReference type="OrthoDB" id="7841035at2"/>
<dbReference type="Proteomes" id="UP000245765">
    <property type="component" value="Unassembled WGS sequence"/>
</dbReference>
<dbReference type="InterPro" id="IPR020846">
    <property type="entry name" value="MFS_dom"/>
</dbReference>
<dbReference type="Pfam" id="PF07690">
    <property type="entry name" value="MFS_1"/>
    <property type="match status" value="1"/>
</dbReference>
<keyword evidence="9" id="KW-1185">Reference proteome</keyword>
<dbReference type="PROSITE" id="PS50850">
    <property type="entry name" value="MFS"/>
    <property type="match status" value="1"/>
</dbReference>
<dbReference type="InterPro" id="IPR011701">
    <property type="entry name" value="MFS"/>
</dbReference>
<accession>A0A317FGC6</accession>
<feature type="transmembrane region" description="Helical" evidence="6">
    <location>
        <begin position="244"/>
        <end position="265"/>
    </location>
</feature>
<evidence type="ECO:0000256" key="6">
    <source>
        <dbReference type="SAM" id="Phobius"/>
    </source>
</evidence>
<keyword evidence="2" id="KW-1003">Cell membrane</keyword>